<organism evidence="1 2">
    <name type="scientific">Inconstantimicrobium porci</name>
    <dbReference type="NCBI Taxonomy" id="2652291"/>
    <lineage>
        <taxon>Bacteria</taxon>
        <taxon>Bacillati</taxon>
        <taxon>Bacillota</taxon>
        <taxon>Clostridia</taxon>
        <taxon>Eubacteriales</taxon>
        <taxon>Clostridiaceae</taxon>
        <taxon>Inconstantimicrobium</taxon>
    </lineage>
</organism>
<keyword evidence="2" id="KW-1185">Reference proteome</keyword>
<dbReference type="AlphaFoldDB" id="A0A7X2MXM3"/>
<reference evidence="1 2" key="1">
    <citation type="submission" date="2019-08" db="EMBL/GenBank/DDBJ databases">
        <title>In-depth cultivation of the pig gut microbiome towards novel bacterial diversity and tailored functional studies.</title>
        <authorList>
            <person name="Wylensek D."/>
            <person name="Hitch T.C.A."/>
            <person name="Clavel T."/>
        </authorList>
    </citation>
    <scope>NUCLEOTIDE SEQUENCE [LARGE SCALE GENOMIC DNA]</scope>
    <source>
        <strain evidence="1 2">WCA-383-APC-5B</strain>
    </source>
</reference>
<evidence type="ECO:0000313" key="1">
    <source>
        <dbReference type="EMBL" id="MSR90949.1"/>
    </source>
</evidence>
<proteinExistence type="predicted"/>
<gene>
    <name evidence="1" type="ORF">FYJ33_05885</name>
</gene>
<protein>
    <submittedName>
        <fullName evidence="1">Uncharacterized protein</fullName>
    </submittedName>
</protein>
<comment type="caution">
    <text evidence="1">The sequence shown here is derived from an EMBL/GenBank/DDBJ whole genome shotgun (WGS) entry which is preliminary data.</text>
</comment>
<dbReference type="RefSeq" id="WP_154530825.1">
    <property type="nucleotide sequence ID" value="NZ_JAQXTV010000120.1"/>
</dbReference>
<name>A0A7X2MXM3_9CLOT</name>
<evidence type="ECO:0000313" key="2">
    <source>
        <dbReference type="Proteomes" id="UP000460287"/>
    </source>
</evidence>
<accession>A0A7X2MXM3</accession>
<dbReference type="EMBL" id="VULX01000005">
    <property type="protein sequence ID" value="MSR90949.1"/>
    <property type="molecule type" value="Genomic_DNA"/>
</dbReference>
<sequence>MNKDNIEYIGITPLDEISEDFFTDISIMPYNNFFFIKRKNPSVKYIIRLSVDYSSSHISINSFKNYKILYISGYQDISIDFINDDNRRSSITKNYPLMLNCVLPHDLLDYKLYLISAAVYPVEKRIIEAKFNFAICYSRKSSSKKNTIDTEALSIANIEPEPSISSVKEIVNIDEEYM</sequence>
<dbReference type="Proteomes" id="UP000460287">
    <property type="component" value="Unassembled WGS sequence"/>
</dbReference>